<evidence type="ECO:0000256" key="11">
    <source>
        <dbReference type="ARBA" id="ARBA00023157"/>
    </source>
</evidence>
<dbReference type="GO" id="GO:0051216">
    <property type="term" value="P:cartilage development"/>
    <property type="evidence" value="ECO:0007669"/>
    <property type="project" value="Ensembl"/>
</dbReference>
<feature type="compositionally biased region" description="Low complexity" evidence="14">
    <location>
        <begin position="87"/>
        <end position="105"/>
    </location>
</feature>
<evidence type="ECO:0000256" key="9">
    <source>
        <dbReference type="ARBA" id="ARBA00023002"/>
    </source>
</evidence>
<evidence type="ECO:0000313" key="16">
    <source>
        <dbReference type="Proteomes" id="UP000515152"/>
    </source>
</evidence>
<dbReference type="InterPro" id="IPR001695">
    <property type="entry name" value="Lysyl_oxidase"/>
</dbReference>
<dbReference type="GO" id="GO:0007517">
    <property type="term" value="P:muscle organ development"/>
    <property type="evidence" value="ECO:0007669"/>
    <property type="project" value="Ensembl"/>
</dbReference>
<comment type="function">
    <text evidence="13">Mediates the post-translational oxidative deamination of lysine residues on target proteins leading to the formation of deaminated lysine (allysine).</text>
</comment>
<keyword evidence="8 13" id="KW-0801">TPQ</keyword>
<dbReference type="Pfam" id="PF01186">
    <property type="entry name" value="Lysyl_oxidase"/>
    <property type="match status" value="1"/>
</dbReference>
<dbReference type="GO" id="GO:0005615">
    <property type="term" value="C:extracellular space"/>
    <property type="evidence" value="ECO:0007669"/>
    <property type="project" value="UniProtKB-UniRule"/>
</dbReference>
<accession>A0A6P3VPS9</accession>
<sequence length="416" mass="47208">MQMRLLDTLICLSAHVCLLSCILQTTHSQRVREQSLASTASDTGQTFQWQHNGQVFSILSHGSEYQPPRQKQNKDNSEGKSITIVSNVNSANSPSSSSRPLNPANGAGRTVGLRRIQSQTQRRNRGPIARLNQPANRNDTSGNGTSGAAQNQVTRTPPLSNLRREDMMAGDDPYNPYKSSDPDNPYYNDPDAYERPRRRQRPGYGTRYFQHGLPDLVPDPTYIQASTYVQRVPMYNLRCASEENCLASSAYGARDYDTRQLLRFPQRVKNQGTSDFLPSRPRYSWEWHSCHQHYHSMDEFSHYDLLDASTQHRVAEGHKASFCLEDTSCDYGYYRRFACTSHTQGLSPGCYDTYNADIDCQWIDITDVKPGNFILKVSVNPHYQVPESDYSNNIVRCDVQYTGNYAHVSGCHISQY</sequence>
<dbReference type="PRINTS" id="PR00074">
    <property type="entry name" value="LYSYLOXIDASE"/>
</dbReference>
<dbReference type="InterPro" id="IPR019828">
    <property type="entry name" value="Lysyl_oxidase_CS"/>
</dbReference>
<evidence type="ECO:0000256" key="14">
    <source>
        <dbReference type="SAM" id="MobiDB-lite"/>
    </source>
</evidence>
<comment type="subcellular location">
    <subcellularLocation>
        <location evidence="2 13">Secreted</location>
        <location evidence="2 13">Extracellular space</location>
    </subcellularLocation>
</comment>
<keyword evidence="6" id="KW-0765">Sulfation</keyword>
<dbReference type="KEGG" id="char:105895569"/>
<evidence type="ECO:0000256" key="12">
    <source>
        <dbReference type="ARBA" id="ARBA00047861"/>
    </source>
</evidence>
<dbReference type="PROSITE" id="PS00926">
    <property type="entry name" value="LYSYL_OXIDASE"/>
    <property type="match status" value="1"/>
</dbReference>
<organism evidence="16 17">
    <name type="scientific">Clupea harengus</name>
    <name type="common">Atlantic herring</name>
    <dbReference type="NCBI Taxonomy" id="7950"/>
    <lineage>
        <taxon>Eukaryota</taxon>
        <taxon>Metazoa</taxon>
        <taxon>Chordata</taxon>
        <taxon>Craniata</taxon>
        <taxon>Vertebrata</taxon>
        <taxon>Euteleostomi</taxon>
        <taxon>Actinopterygii</taxon>
        <taxon>Neopterygii</taxon>
        <taxon>Teleostei</taxon>
        <taxon>Clupei</taxon>
        <taxon>Clupeiformes</taxon>
        <taxon>Clupeoidei</taxon>
        <taxon>Clupeidae</taxon>
        <taxon>Clupea</taxon>
    </lineage>
</organism>
<keyword evidence="9 13" id="KW-0560">Oxidoreductase</keyword>
<dbReference type="EC" id="1.4.3.13" evidence="13"/>
<dbReference type="AlphaFoldDB" id="A0A6P3VPS9"/>
<keyword evidence="15" id="KW-0732">Signal</keyword>
<dbReference type="Proteomes" id="UP000515152">
    <property type="component" value="Chromosome 18"/>
</dbReference>
<feature type="chain" id="PRO_5028309430" description="Lysyl oxidase homolog" evidence="15">
    <location>
        <begin position="29"/>
        <end position="416"/>
    </location>
</feature>
<comment type="catalytic activity">
    <reaction evidence="12 13">
        <text>L-lysyl-[protein] + O2 + H2O = (S)-2-amino-6-oxohexanoyl-[protein] + H2O2 + NH4(+)</text>
        <dbReference type="Rhea" id="RHEA:24544"/>
        <dbReference type="Rhea" id="RHEA-COMP:9752"/>
        <dbReference type="Rhea" id="RHEA-COMP:12448"/>
        <dbReference type="ChEBI" id="CHEBI:15377"/>
        <dbReference type="ChEBI" id="CHEBI:15379"/>
        <dbReference type="ChEBI" id="CHEBI:16240"/>
        <dbReference type="ChEBI" id="CHEBI:28938"/>
        <dbReference type="ChEBI" id="CHEBI:29969"/>
        <dbReference type="ChEBI" id="CHEBI:131803"/>
        <dbReference type="EC" id="1.4.3.13"/>
    </reaction>
</comment>
<keyword evidence="10 13" id="KW-0186">Copper</keyword>
<evidence type="ECO:0000256" key="7">
    <source>
        <dbReference type="ARBA" id="ARBA00022723"/>
    </source>
</evidence>
<evidence type="ECO:0000256" key="8">
    <source>
        <dbReference type="ARBA" id="ARBA00022772"/>
    </source>
</evidence>
<evidence type="ECO:0000256" key="2">
    <source>
        <dbReference type="ARBA" id="ARBA00004239"/>
    </source>
</evidence>
<dbReference type="OrthoDB" id="547291at2759"/>
<gene>
    <name evidence="17" type="primary">loxa</name>
</gene>
<dbReference type="GO" id="GO:0022008">
    <property type="term" value="P:neurogenesis"/>
    <property type="evidence" value="ECO:0007669"/>
    <property type="project" value="Ensembl"/>
</dbReference>
<keyword evidence="7 13" id="KW-0479">Metal-binding</keyword>
<keyword evidence="4 13" id="KW-0886">LTQ</keyword>
<comment type="cofactor">
    <cofactor evidence="1 13">
        <name>Cu cation</name>
        <dbReference type="ChEBI" id="CHEBI:23378"/>
    </cofactor>
</comment>
<name>A0A6P3VPS9_CLUHA</name>
<dbReference type="CTD" id="404621"/>
<proteinExistence type="inferred from homology"/>
<reference evidence="17" key="1">
    <citation type="submission" date="2025-08" db="UniProtKB">
        <authorList>
            <consortium name="RefSeq"/>
        </authorList>
    </citation>
    <scope>IDENTIFICATION</scope>
</reference>
<keyword evidence="5 13" id="KW-0964">Secreted</keyword>
<dbReference type="PANTHER" id="PTHR45817:SF6">
    <property type="entry name" value="PROTEIN-LYSINE 6-OXIDASE"/>
    <property type="match status" value="1"/>
</dbReference>
<evidence type="ECO:0000256" key="10">
    <source>
        <dbReference type="ARBA" id="ARBA00023008"/>
    </source>
</evidence>
<dbReference type="GO" id="GO:0005507">
    <property type="term" value="F:copper ion binding"/>
    <property type="evidence" value="ECO:0007669"/>
    <property type="project" value="UniProtKB-UniRule"/>
</dbReference>
<comment type="PTM">
    <text evidence="13">The lysine tyrosylquinone cross-link (LTQ) is generated by condensation of the epsilon-amino group of a lysine with a topaquinone produced by oxidation of tyrosine.</text>
</comment>
<keyword evidence="16" id="KW-1185">Reference proteome</keyword>
<dbReference type="RefSeq" id="XP_012677676.2">
    <property type="nucleotide sequence ID" value="XM_012822222.3"/>
</dbReference>
<keyword evidence="11" id="KW-1015">Disulfide bond</keyword>
<dbReference type="PANTHER" id="PTHR45817">
    <property type="entry name" value="LYSYL OXIDASE-LIKE-RELATED"/>
    <property type="match status" value="1"/>
</dbReference>
<evidence type="ECO:0000256" key="13">
    <source>
        <dbReference type="RuleBase" id="RU367046"/>
    </source>
</evidence>
<evidence type="ECO:0000313" key="17">
    <source>
        <dbReference type="RefSeq" id="XP_012677676.2"/>
    </source>
</evidence>
<feature type="signal peptide" evidence="15">
    <location>
        <begin position="1"/>
        <end position="28"/>
    </location>
</feature>
<evidence type="ECO:0000256" key="15">
    <source>
        <dbReference type="SAM" id="SignalP"/>
    </source>
</evidence>
<feature type="compositionally biased region" description="Polar residues" evidence="14">
    <location>
        <begin position="133"/>
        <end position="159"/>
    </location>
</feature>
<dbReference type="GO" id="GO:0030199">
    <property type="term" value="P:collagen fibril organization"/>
    <property type="evidence" value="ECO:0007669"/>
    <property type="project" value="TreeGrafter"/>
</dbReference>
<evidence type="ECO:0000256" key="4">
    <source>
        <dbReference type="ARBA" id="ARBA00022477"/>
    </source>
</evidence>
<dbReference type="InterPro" id="IPR050912">
    <property type="entry name" value="LOX-like_protein"/>
</dbReference>
<evidence type="ECO:0000256" key="1">
    <source>
        <dbReference type="ARBA" id="ARBA00001935"/>
    </source>
</evidence>
<comment type="similarity">
    <text evidence="3 13">Belongs to the lysyl oxidase family.</text>
</comment>
<dbReference type="GeneID" id="105895569"/>
<evidence type="ECO:0000256" key="6">
    <source>
        <dbReference type="ARBA" id="ARBA00022641"/>
    </source>
</evidence>
<evidence type="ECO:0000256" key="5">
    <source>
        <dbReference type="ARBA" id="ARBA00022525"/>
    </source>
</evidence>
<protein>
    <recommendedName>
        <fullName evidence="13">Lysyl oxidase homolog</fullName>
        <ecNumber evidence="13">1.4.3.13</ecNumber>
    </recommendedName>
</protein>
<dbReference type="GO" id="GO:0004720">
    <property type="term" value="F:protein-lysine 6-oxidase activity"/>
    <property type="evidence" value="ECO:0007669"/>
    <property type="project" value="UniProtKB-UniRule"/>
</dbReference>
<feature type="region of interest" description="Disordered" evidence="14">
    <location>
        <begin position="87"/>
        <end position="205"/>
    </location>
</feature>
<evidence type="ECO:0000256" key="3">
    <source>
        <dbReference type="ARBA" id="ARBA00007492"/>
    </source>
</evidence>